<reference evidence="1" key="1">
    <citation type="submission" date="2021-03" db="EMBL/GenBank/DDBJ databases">
        <title>Evolutionary priming and transition to the ectomycorrhizal habit in an iconic lineage of mushroom-forming fungi: is preadaptation a requirement?</title>
        <authorList>
            <consortium name="DOE Joint Genome Institute"/>
            <person name="Looney B.P."/>
            <person name="Miyauchi S."/>
            <person name="Morin E."/>
            <person name="Drula E."/>
            <person name="Courty P.E."/>
            <person name="Chicoki N."/>
            <person name="Fauchery L."/>
            <person name="Kohler A."/>
            <person name="Kuo A."/>
            <person name="LaButti K."/>
            <person name="Pangilinan J."/>
            <person name="Lipzen A."/>
            <person name="Riley R."/>
            <person name="Andreopoulos W."/>
            <person name="He G."/>
            <person name="Johnson J."/>
            <person name="Barry K.W."/>
            <person name="Grigoriev I.V."/>
            <person name="Nagy L."/>
            <person name="Hibbett D."/>
            <person name="Henrissat B."/>
            <person name="Matheny P.B."/>
            <person name="Labbe J."/>
            <person name="Martin A.F."/>
        </authorList>
    </citation>
    <scope>NUCLEOTIDE SEQUENCE</scope>
    <source>
        <strain evidence="1">BPL698</strain>
    </source>
</reference>
<gene>
    <name evidence="1" type="ORF">F5148DRAFT_1284214</name>
</gene>
<proteinExistence type="predicted"/>
<accession>A0ACC0UB07</accession>
<dbReference type="EMBL" id="JAGFNK010000096">
    <property type="protein sequence ID" value="KAI9508272.1"/>
    <property type="molecule type" value="Genomic_DNA"/>
</dbReference>
<evidence type="ECO:0000313" key="1">
    <source>
        <dbReference type="EMBL" id="KAI9508272.1"/>
    </source>
</evidence>
<organism evidence="1 2">
    <name type="scientific">Russula earlei</name>
    <dbReference type="NCBI Taxonomy" id="71964"/>
    <lineage>
        <taxon>Eukaryota</taxon>
        <taxon>Fungi</taxon>
        <taxon>Dikarya</taxon>
        <taxon>Basidiomycota</taxon>
        <taxon>Agaricomycotina</taxon>
        <taxon>Agaricomycetes</taxon>
        <taxon>Russulales</taxon>
        <taxon>Russulaceae</taxon>
        <taxon>Russula</taxon>
    </lineage>
</organism>
<dbReference type="Proteomes" id="UP001207468">
    <property type="component" value="Unassembled WGS sequence"/>
</dbReference>
<evidence type="ECO:0000313" key="2">
    <source>
        <dbReference type="Proteomes" id="UP001207468"/>
    </source>
</evidence>
<protein>
    <submittedName>
        <fullName evidence="1">Cytochrome P450</fullName>
    </submittedName>
</protein>
<keyword evidence="2" id="KW-1185">Reference proteome</keyword>
<comment type="caution">
    <text evidence="1">The sequence shown here is derived from an EMBL/GenBank/DDBJ whole genome shotgun (WGS) entry which is preliminary data.</text>
</comment>
<sequence length="545" mass="61443">MSSTRVPPLSTSPLSDNPSQTVYRLSFAPLSQLVTSNLGLIITLIVIIAVKYARSPWRSVPRGPRGLPILGNALQLYYKDWMFHKACKREFEHMMYLNALGQPVIVLNSLKAAFELLDRRANIYSDRPRFIVSNDILCGGLFLAAMPYGDLWRRTRRAAHEVLTKVAVRDYHPIFRKESILLASAMLQNPGALDKHIKRSATSSTMSILYDYPTLENEDDKTIKEIYAFIDRLSAAAAPGAHLVEFLPWMIHIPNRFAKWKREAKEHYNRQTIMFTRLLNNVCSDMANGSERPSVSASLTRNSDRSGHSKHEIAWLLATLYVAGAETSATTLAWWALAMIAHPEVQKRAQDELDAVVGRSRTPSFADVPSLPYIQALVKESLRWRPALPMSIPHTTTEDDWYEGVFIPKGTICITNLWQCHRDPAAYGDDAAKFNPERFLDEHGRLLPGPVETRDDGHSTYGFGRRTCVGKHAANDVLFITMATVLWAARLDRPCDEDGEEVPLDTETFVDSGMTFRPLPYTCKITPRFPEALSLLGEEIELLKS</sequence>
<name>A0ACC0UB07_9AGAM</name>